<feature type="compositionally biased region" description="Basic residues" evidence="1">
    <location>
        <begin position="1"/>
        <end position="18"/>
    </location>
</feature>
<name>A0A1G4JBN2_9SACH</name>
<dbReference type="InterPro" id="IPR018847">
    <property type="entry name" value="Monopolin_cplx_su_Mam1"/>
</dbReference>
<protein>
    <submittedName>
        <fullName evidence="2">LAMI_0D05248g1_1</fullName>
    </submittedName>
</protein>
<proteinExistence type="predicted"/>
<accession>A0A1G4JBN2</accession>
<dbReference type="OrthoDB" id="4036065at2759"/>
<reference evidence="2 3" key="1">
    <citation type="submission" date="2016-03" db="EMBL/GenBank/DDBJ databases">
        <authorList>
            <person name="Devillers H."/>
        </authorList>
    </citation>
    <scope>NUCLEOTIDE SEQUENCE [LARGE SCALE GENOMIC DNA]</scope>
    <source>
        <strain evidence="2">CBS 11717</strain>
    </source>
</reference>
<dbReference type="Pfam" id="PF10434">
    <property type="entry name" value="MAM1"/>
    <property type="match status" value="1"/>
</dbReference>
<sequence>MHSKTRSKSALRPKNINRKLHEPKRAKNLKLDGKSAGFQTKSFVEQTFGGPTEIDGDISFIEQSSSSELLDPNDSLDIRETIPLTLESLRALQNSIHQKELQCTCSHSFCAELRHSGTDLVTVRTVVLFELEMIPFEERLEMVNLREKCYLQQVYRQILQGWKLNPRIQSIIPGTEEFPLAQLMMAPKCDVLVPEILLNPVANHRIFPMGGLATRGTFEAFEENINARNILKEASSLTGDTLELSANGKHSLTSSKCILRSRDF</sequence>
<organism evidence="2 3">
    <name type="scientific">Lachancea mirantina</name>
    <dbReference type="NCBI Taxonomy" id="1230905"/>
    <lineage>
        <taxon>Eukaryota</taxon>
        <taxon>Fungi</taxon>
        <taxon>Dikarya</taxon>
        <taxon>Ascomycota</taxon>
        <taxon>Saccharomycotina</taxon>
        <taxon>Saccharomycetes</taxon>
        <taxon>Saccharomycetales</taxon>
        <taxon>Saccharomycetaceae</taxon>
        <taxon>Lachancea</taxon>
    </lineage>
</organism>
<dbReference type="AlphaFoldDB" id="A0A1G4JBN2"/>
<feature type="compositionally biased region" description="Basic and acidic residues" evidence="1">
    <location>
        <begin position="19"/>
        <end position="33"/>
    </location>
</feature>
<feature type="region of interest" description="Disordered" evidence="1">
    <location>
        <begin position="1"/>
        <end position="34"/>
    </location>
</feature>
<gene>
    <name evidence="2" type="ORF">LAMI_0D05248G</name>
</gene>
<evidence type="ECO:0000313" key="2">
    <source>
        <dbReference type="EMBL" id="SCU87229.1"/>
    </source>
</evidence>
<keyword evidence="3" id="KW-1185">Reference proteome</keyword>
<evidence type="ECO:0000313" key="3">
    <source>
        <dbReference type="Proteomes" id="UP000191024"/>
    </source>
</evidence>
<evidence type="ECO:0000256" key="1">
    <source>
        <dbReference type="SAM" id="MobiDB-lite"/>
    </source>
</evidence>
<dbReference type="Proteomes" id="UP000191024">
    <property type="component" value="Chromosome D"/>
</dbReference>
<dbReference type="EMBL" id="LT598463">
    <property type="protein sequence ID" value="SCU87229.1"/>
    <property type="molecule type" value="Genomic_DNA"/>
</dbReference>